<organism evidence="8 9">
    <name type="scientific">Aspergillus coremiiformis</name>
    <dbReference type="NCBI Taxonomy" id="138285"/>
    <lineage>
        <taxon>Eukaryota</taxon>
        <taxon>Fungi</taxon>
        <taxon>Dikarya</taxon>
        <taxon>Ascomycota</taxon>
        <taxon>Pezizomycotina</taxon>
        <taxon>Eurotiomycetes</taxon>
        <taxon>Eurotiomycetidae</taxon>
        <taxon>Eurotiales</taxon>
        <taxon>Aspergillaceae</taxon>
        <taxon>Aspergillus</taxon>
        <taxon>Aspergillus subgen. Circumdati</taxon>
    </lineage>
</organism>
<sequence length="508" mass="57979">MGSSQTDWNSNDEFFKFTRGRFIVDEAENLRKREIRFDLNRLASVAADAVGAARCISIKKYPDGMFNKAFLMSMDNGREVIAKVPNPNAGVPHFTTASEVATMDFARKILDTPAPRVYSWNSQAKSHPVGAEFIIMDKIEGVPLSQVWGTMKLPQKLQVLLAMTRLQKQWLSVSFSHYGSLYYTRDVQPPAGNHYVKDGKAADQFWTSTEGLYLQAVGTRETKAIQSLKPPKQIALFCGPKLYRPDTEKKITALAWYRQVVDALIPKDTAITNPRLWHNDLHDDNVFVDPHNPERITGIIDWQSCHISPLFNHNPDPAFLDWDGLEPETLDLAPRPKLSGLSPEERSAAVHEYTIQNMFIGWRKLMHAKNPDLYRVVKFRKTAAYGLIFLAHRMFEYGEAHFQSLLVDLKDTWADLPAVTSDIPFPFDFSEADFERIKRDGDGAVAGTELVAEVKERMGDLWPDKGFIEHERYDDCKAAFQEVKGQILEQLAETDEEKAEYERYWPIE</sequence>
<keyword evidence="5" id="KW-0496">Mitochondrion</keyword>
<dbReference type="PANTHER" id="PTHR36091">
    <property type="entry name" value="ALTERED INHERITANCE OF MITOCHONDRIA PROTEIN 9, MITOCHONDRIAL"/>
    <property type="match status" value="1"/>
</dbReference>
<dbReference type="InterPro" id="IPR002575">
    <property type="entry name" value="Aminoglycoside_PTrfase"/>
</dbReference>
<keyword evidence="8" id="KW-0808">Transferase</keyword>
<evidence type="ECO:0000256" key="4">
    <source>
        <dbReference type="ARBA" id="ARBA00022946"/>
    </source>
</evidence>
<protein>
    <recommendedName>
        <fullName evidence="3">Altered inheritance of mitochondria protein 9, mitochondrial</fullName>
    </recommendedName>
    <alternativeName>
        <fullName evidence="6">Found in mitochondrial proteome protein 29</fullName>
    </alternativeName>
</protein>
<evidence type="ECO:0000256" key="5">
    <source>
        <dbReference type="ARBA" id="ARBA00023128"/>
    </source>
</evidence>
<evidence type="ECO:0000313" key="8">
    <source>
        <dbReference type="EMBL" id="KAE8354906.1"/>
    </source>
</evidence>
<dbReference type="GO" id="GO:0005739">
    <property type="term" value="C:mitochondrion"/>
    <property type="evidence" value="ECO:0007669"/>
    <property type="project" value="UniProtKB-SubCell"/>
</dbReference>
<dbReference type="InterPro" id="IPR051035">
    <property type="entry name" value="Mito_inheritance_9"/>
</dbReference>
<dbReference type="PANTHER" id="PTHR36091:SF1">
    <property type="entry name" value="ALTERED INHERITANCE OF MITOCHONDRIA PROTEIN 9, MITOCHONDRIAL"/>
    <property type="match status" value="1"/>
</dbReference>
<evidence type="ECO:0000259" key="7">
    <source>
        <dbReference type="Pfam" id="PF01636"/>
    </source>
</evidence>
<dbReference type="Gene3D" id="3.90.1200.10">
    <property type="match status" value="1"/>
</dbReference>
<name>A0A5N6ZDE1_9EURO</name>
<dbReference type="SUPFAM" id="SSF56112">
    <property type="entry name" value="Protein kinase-like (PK-like)"/>
    <property type="match status" value="1"/>
</dbReference>
<keyword evidence="9" id="KW-1185">Reference proteome</keyword>
<evidence type="ECO:0000256" key="3">
    <source>
        <dbReference type="ARBA" id="ARBA00016197"/>
    </source>
</evidence>
<dbReference type="GO" id="GO:0016301">
    <property type="term" value="F:kinase activity"/>
    <property type="evidence" value="ECO:0007669"/>
    <property type="project" value="UniProtKB-KW"/>
</dbReference>
<evidence type="ECO:0000256" key="2">
    <source>
        <dbReference type="ARBA" id="ARBA00005543"/>
    </source>
</evidence>
<keyword evidence="4" id="KW-0809">Transit peptide</keyword>
<feature type="domain" description="Aminoglycoside phosphotransferase" evidence="7">
    <location>
        <begin position="58"/>
        <end position="310"/>
    </location>
</feature>
<evidence type="ECO:0000256" key="6">
    <source>
        <dbReference type="ARBA" id="ARBA00031849"/>
    </source>
</evidence>
<dbReference type="AlphaFoldDB" id="A0A5N6ZDE1"/>
<keyword evidence="8" id="KW-0418">Kinase</keyword>
<gene>
    <name evidence="8" type="ORF">BDV28DRAFT_146611</name>
</gene>
<reference evidence="9" key="1">
    <citation type="submission" date="2019-04" db="EMBL/GenBank/DDBJ databases">
        <title>Friends and foes A comparative genomics studyof 23 Aspergillus species from section Flavi.</title>
        <authorList>
            <consortium name="DOE Joint Genome Institute"/>
            <person name="Kjaerbolling I."/>
            <person name="Vesth T."/>
            <person name="Frisvad J.C."/>
            <person name="Nybo J.L."/>
            <person name="Theobald S."/>
            <person name="Kildgaard S."/>
            <person name="Isbrandt T."/>
            <person name="Kuo A."/>
            <person name="Sato A."/>
            <person name="Lyhne E.K."/>
            <person name="Kogle M.E."/>
            <person name="Wiebenga A."/>
            <person name="Kun R.S."/>
            <person name="Lubbers R.J."/>
            <person name="Makela M.R."/>
            <person name="Barry K."/>
            <person name="Chovatia M."/>
            <person name="Clum A."/>
            <person name="Daum C."/>
            <person name="Haridas S."/>
            <person name="He G."/>
            <person name="LaButti K."/>
            <person name="Lipzen A."/>
            <person name="Mondo S."/>
            <person name="Riley R."/>
            <person name="Salamov A."/>
            <person name="Simmons B.A."/>
            <person name="Magnuson J.K."/>
            <person name="Henrissat B."/>
            <person name="Mortensen U.H."/>
            <person name="Larsen T.O."/>
            <person name="Devries R.P."/>
            <person name="Grigoriev I.V."/>
            <person name="Machida M."/>
            <person name="Baker S.E."/>
            <person name="Andersen M.R."/>
        </authorList>
    </citation>
    <scope>NUCLEOTIDE SEQUENCE [LARGE SCALE GENOMIC DNA]</scope>
    <source>
        <strain evidence="9">CBS 553.77</strain>
    </source>
</reference>
<comment type="subcellular location">
    <subcellularLocation>
        <location evidence="1">Mitochondrion</location>
    </subcellularLocation>
</comment>
<accession>A0A5N6ZDE1</accession>
<dbReference type="EMBL" id="ML739062">
    <property type="protein sequence ID" value="KAE8354906.1"/>
    <property type="molecule type" value="Genomic_DNA"/>
</dbReference>
<comment type="similarity">
    <text evidence="2">Belongs to the AIM9 family.</text>
</comment>
<dbReference type="OrthoDB" id="2831558at2759"/>
<dbReference type="Pfam" id="PF01636">
    <property type="entry name" value="APH"/>
    <property type="match status" value="1"/>
</dbReference>
<evidence type="ECO:0000256" key="1">
    <source>
        <dbReference type="ARBA" id="ARBA00004173"/>
    </source>
</evidence>
<dbReference type="Proteomes" id="UP000327118">
    <property type="component" value="Unassembled WGS sequence"/>
</dbReference>
<proteinExistence type="inferred from homology"/>
<dbReference type="InterPro" id="IPR011009">
    <property type="entry name" value="Kinase-like_dom_sf"/>
</dbReference>
<evidence type="ECO:0000313" key="9">
    <source>
        <dbReference type="Proteomes" id="UP000327118"/>
    </source>
</evidence>